<dbReference type="EMBL" id="JAEKFT010000029">
    <property type="protein sequence ID" value="MBT0963385.1"/>
    <property type="molecule type" value="Genomic_DNA"/>
</dbReference>
<dbReference type="AlphaFoldDB" id="A0A944HAE4"/>
<comment type="caution">
    <text evidence="1">The sequence shown here is derived from an EMBL/GenBank/DDBJ whole genome shotgun (WGS) entry which is preliminary data.</text>
</comment>
<proteinExistence type="predicted"/>
<evidence type="ECO:0000313" key="1">
    <source>
        <dbReference type="EMBL" id="MBT0963385.1"/>
    </source>
</evidence>
<evidence type="ECO:0000313" key="2">
    <source>
        <dbReference type="Proteomes" id="UP000694660"/>
    </source>
</evidence>
<keyword evidence="2" id="KW-1185">Reference proteome</keyword>
<reference evidence="2" key="1">
    <citation type="journal article" date="2022" name="ISME J.">
        <title>Genetic and phylogenetic analysis of dissimilatory iodate-reducing bacteria identifies potential niches across the world's oceans.</title>
        <authorList>
            <person name="Reyes-Umana V."/>
            <person name="Henning Z."/>
            <person name="Lee K."/>
            <person name="Barnum T.P."/>
            <person name="Coates J.D."/>
        </authorList>
    </citation>
    <scope>NUCLEOTIDE SEQUENCE [LARGE SCALE GENOMIC DNA]</scope>
    <source>
        <strain evidence="2">IR12</strain>
    </source>
</reference>
<organism evidence="1 2">
    <name type="scientific">Denitromonas iodatirespirans</name>
    <dbReference type="NCBI Taxonomy" id="2795389"/>
    <lineage>
        <taxon>Bacteria</taxon>
        <taxon>Pseudomonadati</taxon>
        <taxon>Pseudomonadota</taxon>
        <taxon>Betaproteobacteria</taxon>
        <taxon>Rhodocyclales</taxon>
        <taxon>Zoogloeaceae</taxon>
        <taxon>Denitromonas</taxon>
    </lineage>
</organism>
<gene>
    <name evidence="1" type="ORF">I8J34_19550</name>
</gene>
<dbReference type="RefSeq" id="WP_214363319.1">
    <property type="nucleotide sequence ID" value="NZ_JAEKFT010000029.1"/>
</dbReference>
<dbReference type="Proteomes" id="UP000694660">
    <property type="component" value="Unassembled WGS sequence"/>
</dbReference>
<protein>
    <submittedName>
        <fullName evidence="1">Uncharacterized protein</fullName>
    </submittedName>
</protein>
<sequence>MSMAINIPTQVEFIQRLYREGRIGLDAVYDIFYKTRGSKNSEALHAILLNHYADGESGELVVLERGSDTDVDLLDEAV</sequence>
<name>A0A944HAE4_DENI1</name>
<accession>A0A944HAE4</accession>